<protein>
    <recommendedName>
        <fullName evidence="3">PIN domain-containing protein</fullName>
    </recommendedName>
</protein>
<sequence length="685" mass="77796">MELKLLSKEDALKFIAQIGKNGEPFEISLGEDICFGRDKWVSVGTITLQPGSKYPENETIYDEYCAARFGGFEWQLLSSEKLNGNITKALDNLHTKDSIQVQKAFREGLQDVLRRTLLLLPIFDVETISKIPLHKPITVVTDTSAVHQGGLDFLCRFLTPWVRIKVPAIVHMEILTQVDNYLSKIRWNNENKNKTKNNPATLRQHLLSQGGQRTLLRLELHSDAEIERGDLGADPLRGIVTPSSDSEDKALGLQNVTRSFADRLILETARRFQTLVRPDHPLALLTSDQGLARMTLAEGMDVFFFESRSVPKFDSRKLTGSLFHPFSQEIYTVPLTDVLWELAVSFGCLRLQNYNTNDSLELWGIPSGEYTWQPLHVKDDLLWGNFNSGTSSATTDNTSIALSTDIESQDQTDAVSSQNIEAIAKTYAFSPDQMFLLMKLLVDKGELTNQEAQEKLGLTHQSRYSLYKNFLHSGKFVELNDNKIICTELLKLLWESILNEDYIKILYYLKKIPSFDAICNYVNQNRSVEYSTLPISNKAKPTYIKLGEAACSWLNIQNQKIVATDNIPNLLDFANLAVEIYKLIRSQEDTEWILTGRWLEELAIKYAVHPILARKLVKEAQEQNLVNVYAEGSTPDTRFEQHDLWIIKTSDRLPQLEKVYLYHGDFIIPGTSAVRIKLEGVKNAS</sequence>
<evidence type="ECO:0000313" key="2">
    <source>
        <dbReference type="Proteomes" id="UP000252085"/>
    </source>
</evidence>
<gene>
    <name evidence="1" type="ORF">A6769_10220</name>
</gene>
<evidence type="ECO:0000313" key="1">
    <source>
        <dbReference type="EMBL" id="RCJ38116.1"/>
    </source>
</evidence>
<accession>A0A367RNJ4</accession>
<organism evidence="1 2">
    <name type="scientific">Nostoc punctiforme NIES-2108</name>
    <dbReference type="NCBI Taxonomy" id="1356359"/>
    <lineage>
        <taxon>Bacteria</taxon>
        <taxon>Bacillati</taxon>
        <taxon>Cyanobacteriota</taxon>
        <taxon>Cyanophyceae</taxon>
        <taxon>Nostocales</taxon>
        <taxon>Nostocaceae</taxon>
        <taxon>Nostoc</taxon>
    </lineage>
</organism>
<comment type="caution">
    <text evidence="1">The sequence shown here is derived from an EMBL/GenBank/DDBJ whole genome shotgun (WGS) entry which is preliminary data.</text>
</comment>
<dbReference type="Proteomes" id="UP000252085">
    <property type="component" value="Unassembled WGS sequence"/>
</dbReference>
<evidence type="ECO:0008006" key="3">
    <source>
        <dbReference type="Google" id="ProtNLM"/>
    </source>
</evidence>
<dbReference type="EMBL" id="LXQE01000125">
    <property type="protein sequence ID" value="RCJ38116.1"/>
    <property type="molecule type" value="Genomic_DNA"/>
</dbReference>
<name>A0A367RNJ4_NOSPU</name>
<dbReference type="AlphaFoldDB" id="A0A367RNJ4"/>
<proteinExistence type="predicted"/>
<reference evidence="1 2" key="1">
    <citation type="submission" date="2016-04" db="EMBL/GenBank/DDBJ databases">
        <authorList>
            <person name="Evans L.H."/>
            <person name="Alamgir A."/>
            <person name="Owens N."/>
            <person name="Weber N.D."/>
            <person name="Virtaneva K."/>
            <person name="Barbian K."/>
            <person name="Babar A."/>
            <person name="Rosenke K."/>
        </authorList>
    </citation>
    <scope>NUCLEOTIDE SEQUENCE [LARGE SCALE GENOMIC DNA]</scope>
    <source>
        <strain evidence="1">NIES-2108</strain>
    </source>
</reference>